<protein>
    <submittedName>
        <fullName evidence="2">Uncharacterized protein</fullName>
    </submittedName>
</protein>
<dbReference type="EMBL" id="KQ964686">
    <property type="protein sequence ID" value="KXN66834.1"/>
    <property type="molecule type" value="Genomic_DNA"/>
</dbReference>
<evidence type="ECO:0000313" key="3">
    <source>
        <dbReference type="Proteomes" id="UP000070444"/>
    </source>
</evidence>
<evidence type="ECO:0000313" key="2">
    <source>
        <dbReference type="EMBL" id="KXN66834.1"/>
    </source>
</evidence>
<keyword evidence="1" id="KW-0732">Signal</keyword>
<keyword evidence="3" id="KW-1185">Reference proteome</keyword>
<proteinExistence type="predicted"/>
<sequence length="122" mass="12789">MQLIKSLSVISLLSVALAAPMTVKEREAQVEALGKEAGASAEDIKLVKEKVRKQNDGNEEAEDRGIIGMALDLLTGTTPEASPSPGGLVVHTGSGGQFHQAYPGTVPGYGGYNPYFGGFRPF</sequence>
<evidence type="ECO:0000256" key="1">
    <source>
        <dbReference type="SAM" id="SignalP"/>
    </source>
</evidence>
<dbReference type="Proteomes" id="UP000070444">
    <property type="component" value="Unassembled WGS sequence"/>
</dbReference>
<feature type="chain" id="PRO_5007294117" evidence="1">
    <location>
        <begin position="19"/>
        <end position="122"/>
    </location>
</feature>
<name>A0A137NW45_CONC2</name>
<gene>
    <name evidence="2" type="ORF">CONCODRAFT_73409</name>
</gene>
<feature type="signal peptide" evidence="1">
    <location>
        <begin position="1"/>
        <end position="18"/>
    </location>
</feature>
<accession>A0A137NW45</accession>
<dbReference type="AlphaFoldDB" id="A0A137NW45"/>
<organism evidence="2 3">
    <name type="scientific">Conidiobolus coronatus (strain ATCC 28846 / CBS 209.66 / NRRL 28638)</name>
    <name type="common">Delacroixia coronata</name>
    <dbReference type="NCBI Taxonomy" id="796925"/>
    <lineage>
        <taxon>Eukaryota</taxon>
        <taxon>Fungi</taxon>
        <taxon>Fungi incertae sedis</taxon>
        <taxon>Zoopagomycota</taxon>
        <taxon>Entomophthoromycotina</taxon>
        <taxon>Entomophthoromycetes</taxon>
        <taxon>Entomophthorales</taxon>
        <taxon>Ancylistaceae</taxon>
        <taxon>Conidiobolus</taxon>
    </lineage>
</organism>
<reference evidence="2 3" key="1">
    <citation type="journal article" date="2015" name="Genome Biol. Evol.">
        <title>Phylogenomic analyses indicate that early fungi evolved digesting cell walls of algal ancestors of land plants.</title>
        <authorList>
            <person name="Chang Y."/>
            <person name="Wang S."/>
            <person name="Sekimoto S."/>
            <person name="Aerts A.L."/>
            <person name="Choi C."/>
            <person name="Clum A."/>
            <person name="LaButti K.M."/>
            <person name="Lindquist E.A."/>
            <person name="Yee Ngan C."/>
            <person name="Ohm R.A."/>
            <person name="Salamov A.A."/>
            <person name="Grigoriev I.V."/>
            <person name="Spatafora J.W."/>
            <person name="Berbee M.L."/>
        </authorList>
    </citation>
    <scope>NUCLEOTIDE SEQUENCE [LARGE SCALE GENOMIC DNA]</scope>
    <source>
        <strain evidence="2 3">NRRL 28638</strain>
    </source>
</reference>